<dbReference type="Proteomes" id="UP000071778">
    <property type="component" value="Chromosome"/>
</dbReference>
<dbReference type="PANTHER" id="PTHR30404">
    <property type="entry name" value="N-ACETYLMURAMOYL-L-ALANINE AMIDASE"/>
    <property type="match status" value="1"/>
</dbReference>
<evidence type="ECO:0000259" key="4">
    <source>
        <dbReference type="SMART" id="SM00646"/>
    </source>
</evidence>
<evidence type="ECO:0000256" key="2">
    <source>
        <dbReference type="ARBA" id="ARBA00011901"/>
    </source>
</evidence>
<evidence type="ECO:0000313" key="5">
    <source>
        <dbReference type="EMBL" id="AMP11203.1"/>
    </source>
</evidence>
<dbReference type="GO" id="GO:0008745">
    <property type="term" value="F:N-acetylmuramoyl-L-alanine amidase activity"/>
    <property type="evidence" value="ECO:0007669"/>
    <property type="project" value="UniProtKB-EC"/>
</dbReference>
<keyword evidence="3" id="KW-0378">Hydrolase</keyword>
<name>A0A127QMB7_9BURK</name>
<evidence type="ECO:0000256" key="1">
    <source>
        <dbReference type="ARBA" id="ARBA00001561"/>
    </source>
</evidence>
<dbReference type="CDD" id="cd02696">
    <property type="entry name" value="MurNAc-LAA"/>
    <property type="match status" value="1"/>
</dbReference>
<evidence type="ECO:0000256" key="3">
    <source>
        <dbReference type="ARBA" id="ARBA00022801"/>
    </source>
</evidence>
<comment type="catalytic activity">
    <reaction evidence="1">
        <text>Hydrolyzes the link between N-acetylmuramoyl residues and L-amino acid residues in certain cell-wall glycopeptides.</text>
        <dbReference type="EC" id="3.5.1.28"/>
    </reaction>
</comment>
<dbReference type="GO" id="GO:0030288">
    <property type="term" value="C:outer membrane-bounded periplasmic space"/>
    <property type="evidence" value="ECO:0007669"/>
    <property type="project" value="TreeGrafter"/>
</dbReference>
<dbReference type="EMBL" id="CP013235">
    <property type="protein sequence ID" value="AMP11203.1"/>
    <property type="molecule type" value="Genomic_DNA"/>
</dbReference>
<proteinExistence type="predicted"/>
<reference evidence="5 6" key="1">
    <citation type="submission" date="2015-11" db="EMBL/GenBank/DDBJ databases">
        <title>Exploring the genomic traits of fungus-feeding bacterial genus Collimonas.</title>
        <authorList>
            <person name="Song C."/>
            <person name="Schmidt R."/>
            <person name="de Jager V."/>
            <person name="Krzyzanowska D."/>
            <person name="Jongedijk E."/>
            <person name="Cankar K."/>
            <person name="Beekwilder J."/>
            <person name="van Veen A."/>
            <person name="de Boer W."/>
            <person name="van Veen J.A."/>
            <person name="Garbeva P."/>
        </authorList>
    </citation>
    <scope>NUCLEOTIDE SEQUENCE [LARGE SCALE GENOMIC DNA]</scope>
    <source>
        <strain evidence="5 6">Ter282</strain>
    </source>
</reference>
<keyword evidence="6" id="KW-1185">Reference proteome</keyword>
<gene>
    <name evidence="5" type="ORF">CAter282_3517</name>
</gene>
<dbReference type="InterPro" id="IPR002508">
    <property type="entry name" value="MurNAc-LAA_cat"/>
</dbReference>
<sequence length="182" mass="20380">MKPLAEVGVKVILTKQPGEEISLERRAEIANIDRANLFLSIHHDSAQPVYLNQTTFNNLPAYKTKQPIAGFSIFISTKNPQFKKSEEFAELLGAELLKLGRKPTLHHAEKIAGENRLLLNPTLGIYQFDDLIVLKKTSVPAVLLEVGVIVDEADEKYVSDKDNQQHIVHAIVNAIQSFNRTE</sequence>
<accession>A0A127QMB7</accession>
<dbReference type="PATRIC" id="fig|279058.18.peg.3459"/>
<protein>
    <recommendedName>
        <fullName evidence="2">N-acetylmuramoyl-L-alanine amidase</fullName>
        <ecNumber evidence="2">3.5.1.28</ecNumber>
    </recommendedName>
</protein>
<organism evidence="5 6">
    <name type="scientific">Collimonas arenae</name>
    <dbReference type="NCBI Taxonomy" id="279058"/>
    <lineage>
        <taxon>Bacteria</taxon>
        <taxon>Pseudomonadati</taxon>
        <taxon>Pseudomonadota</taxon>
        <taxon>Betaproteobacteria</taxon>
        <taxon>Burkholderiales</taxon>
        <taxon>Oxalobacteraceae</taxon>
        <taxon>Collimonas</taxon>
    </lineage>
</organism>
<dbReference type="Gene3D" id="3.40.630.40">
    <property type="entry name" value="Zn-dependent exopeptidases"/>
    <property type="match status" value="1"/>
</dbReference>
<dbReference type="GO" id="GO:0009253">
    <property type="term" value="P:peptidoglycan catabolic process"/>
    <property type="evidence" value="ECO:0007669"/>
    <property type="project" value="InterPro"/>
</dbReference>
<dbReference type="Pfam" id="PF01520">
    <property type="entry name" value="Amidase_3"/>
    <property type="match status" value="1"/>
</dbReference>
<evidence type="ECO:0000313" key="6">
    <source>
        <dbReference type="Proteomes" id="UP000071778"/>
    </source>
</evidence>
<dbReference type="EC" id="3.5.1.28" evidence="2"/>
<dbReference type="AlphaFoldDB" id="A0A127QMB7"/>
<feature type="domain" description="MurNAc-LAA" evidence="4">
    <location>
        <begin position="27"/>
        <end position="176"/>
    </location>
</feature>
<dbReference type="SMART" id="SM00646">
    <property type="entry name" value="Ami_3"/>
    <property type="match status" value="1"/>
</dbReference>
<dbReference type="PANTHER" id="PTHR30404:SF0">
    <property type="entry name" value="N-ACETYLMURAMOYL-L-ALANINE AMIDASE AMIC"/>
    <property type="match status" value="1"/>
</dbReference>
<dbReference type="InterPro" id="IPR050695">
    <property type="entry name" value="N-acetylmuramoyl_amidase_3"/>
</dbReference>
<dbReference type="SUPFAM" id="SSF53187">
    <property type="entry name" value="Zn-dependent exopeptidases"/>
    <property type="match status" value="1"/>
</dbReference>